<keyword evidence="3" id="KW-1185">Reference proteome</keyword>
<feature type="domain" description="F-box" evidence="1">
    <location>
        <begin position="14"/>
        <end position="60"/>
    </location>
</feature>
<evidence type="ECO:0000313" key="3">
    <source>
        <dbReference type="Proteomes" id="UP000655225"/>
    </source>
</evidence>
<dbReference type="EMBL" id="JABCRI010000011">
    <property type="protein sequence ID" value="KAF8397798.1"/>
    <property type="molecule type" value="Genomic_DNA"/>
</dbReference>
<proteinExistence type="predicted"/>
<dbReference type="AlphaFoldDB" id="A0A835DBS3"/>
<organism evidence="2 3">
    <name type="scientific">Tetracentron sinense</name>
    <name type="common">Spur-leaf</name>
    <dbReference type="NCBI Taxonomy" id="13715"/>
    <lineage>
        <taxon>Eukaryota</taxon>
        <taxon>Viridiplantae</taxon>
        <taxon>Streptophyta</taxon>
        <taxon>Embryophyta</taxon>
        <taxon>Tracheophyta</taxon>
        <taxon>Spermatophyta</taxon>
        <taxon>Magnoliopsida</taxon>
        <taxon>Trochodendrales</taxon>
        <taxon>Trochodendraceae</taxon>
        <taxon>Tetracentron</taxon>
    </lineage>
</organism>
<evidence type="ECO:0000313" key="2">
    <source>
        <dbReference type="EMBL" id="KAF8397798.1"/>
    </source>
</evidence>
<dbReference type="Pfam" id="PF14299">
    <property type="entry name" value="PP2"/>
    <property type="match status" value="1"/>
</dbReference>
<reference evidence="2 3" key="1">
    <citation type="submission" date="2020-04" db="EMBL/GenBank/DDBJ databases">
        <title>Plant Genome Project.</title>
        <authorList>
            <person name="Zhang R.-G."/>
        </authorList>
    </citation>
    <scope>NUCLEOTIDE SEQUENCE [LARGE SCALE GENOMIC DNA]</scope>
    <source>
        <strain evidence="2">YNK0</strain>
        <tissue evidence="2">Leaf</tissue>
    </source>
</reference>
<accession>A0A835DBS3</accession>
<dbReference type="Gene3D" id="1.20.1280.50">
    <property type="match status" value="1"/>
</dbReference>
<gene>
    <name evidence="2" type="ORF">HHK36_016721</name>
</gene>
<comment type="caution">
    <text evidence="2">The sequence shown here is derived from an EMBL/GenBank/DDBJ whole genome shotgun (WGS) entry which is preliminary data.</text>
</comment>
<dbReference type="Proteomes" id="UP000655225">
    <property type="component" value="Unassembled WGS sequence"/>
</dbReference>
<dbReference type="OMA" id="DTIWESK"/>
<dbReference type="OrthoDB" id="9970274at2759"/>
<dbReference type="Pfam" id="PF12937">
    <property type="entry name" value="F-box-like"/>
    <property type="match status" value="1"/>
</dbReference>
<dbReference type="PANTHER" id="PTHR31960">
    <property type="entry name" value="F-BOX PROTEIN PP2-A15"/>
    <property type="match status" value="1"/>
</dbReference>
<name>A0A835DBS3_TETSI</name>
<protein>
    <recommendedName>
        <fullName evidence="1">F-box domain-containing protein</fullName>
    </recommendedName>
</protein>
<dbReference type="PANTHER" id="PTHR31960:SF2">
    <property type="entry name" value="F-BOX PROTEIN PP2-A15"/>
    <property type="match status" value="1"/>
</dbReference>
<dbReference type="InterPro" id="IPR036047">
    <property type="entry name" value="F-box-like_dom_sf"/>
</dbReference>
<sequence length="193" mass="21739">MGAMLSNSTEGGNGPGLGDIPESCISYVFTYLTPPEICDLARLNRAFRGAASSDSVWEPKLPPNFQDLLDLLPPEKYQNLSKKDIFAILSRSVPFDDGTKACEVWLDKVTGRVCMSISAKAMAITGIEDRRYWNWVPTEESSWYVERDHEIGEDFMNLTSFQVDTVKERDFVKMNDAKVTNLAKRPCLCEQLL</sequence>
<dbReference type="PROSITE" id="PS50181">
    <property type="entry name" value="FBOX"/>
    <property type="match status" value="1"/>
</dbReference>
<dbReference type="SUPFAM" id="SSF81383">
    <property type="entry name" value="F-box domain"/>
    <property type="match status" value="1"/>
</dbReference>
<dbReference type="CDD" id="cd22162">
    <property type="entry name" value="F-box_AtSKIP3-like"/>
    <property type="match status" value="1"/>
</dbReference>
<dbReference type="InterPro" id="IPR025886">
    <property type="entry name" value="PP2-like"/>
</dbReference>
<evidence type="ECO:0000259" key="1">
    <source>
        <dbReference type="PROSITE" id="PS50181"/>
    </source>
</evidence>
<dbReference type="InterPro" id="IPR001810">
    <property type="entry name" value="F-box_dom"/>
</dbReference>